<keyword evidence="2" id="KW-1185">Reference proteome</keyword>
<feature type="compositionally biased region" description="Basic residues" evidence="1">
    <location>
        <begin position="18"/>
        <end position="32"/>
    </location>
</feature>
<organism evidence="2 3">
    <name type="scientific">Crassostrea virginica</name>
    <name type="common">Eastern oyster</name>
    <dbReference type="NCBI Taxonomy" id="6565"/>
    <lineage>
        <taxon>Eukaryota</taxon>
        <taxon>Metazoa</taxon>
        <taxon>Spiralia</taxon>
        <taxon>Lophotrochozoa</taxon>
        <taxon>Mollusca</taxon>
        <taxon>Bivalvia</taxon>
        <taxon>Autobranchia</taxon>
        <taxon>Pteriomorphia</taxon>
        <taxon>Ostreida</taxon>
        <taxon>Ostreoidea</taxon>
        <taxon>Ostreidae</taxon>
        <taxon>Crassostrea</taxon>
    </lineage>
</organism>
<name>A0A8B8C859_CRAVI</name>
<proteinExistence type="predicted"/>
<protein>
    <submittedName>
        <fullName evidence="3">Uncharacterized protein LOC111116295</fullName>
    </submittedName>
</protein>
<reference evidence="3" key="1">
    <citation type="submission" date="2025-08" db="UniProtKB">
        <authorList>
            <consortium name="RefSeq"/>
        </authorList>
    </citation>
    <scope>IDENTIFICATION</scope>
    <source>
        <tissue evidence="3">Whole sample</tissue>
    </source>
</reference>
<feature type="region of interest" description="Disordered" evidence="1">
    <location>
        <begin position="1"/>
        <end position="48"/>
    </location>
</feature>
<accession>A0A8B8C859</accession>
<dbReference type="Proteomes" id="UP000694844">
    <property type="component" value="Chromosome 10"/>
</dbReference>
<dbReference type="GeneID" id="111116295"/>
<gene>
    <name evidence="3" type="primary">LOC111116295</name>
</gene>
<feature type="region of interest" description="Disordered" evidence="1">
    <location>
        <begin position="65"/>
        <end position="84"/>
    </location>
</feature>
<dbReference type="KEGG" id="cvn:111116295"/>
<sequence length="125" mass="14368">MDKAGTHKKKTAAQVKERSKRRRERKKARRDGHKNEDKEECGSTVSDESLGTFCDRYEREQRTVTAHSVKVAEDPTPPSNLNVKEQYTPSSSLLQDPLMKDFKSYVATKNKLKRKWGMSVKPESL</sequence>
<evidence type="ECO:0000313" key="2">
    <source>
        <dbReference type="Proteomes" id="UP000694844"/>
    </source>
</evidence>
<feature type="compositionally biased region" description="Basic residues" evidence="1">
    <location>
        <begin position="1"/>
        <end position="11"/>
    </location>
</feature>
<dbReference type="AlphaFoldDB" id="A0A8B8C859"/>
<evidence type="ECO:0000256" key="1">
    <source>
        <dbReference type="SAM" id="MobiDB-lite"/>
    </source>
</evidence>
<evidence type="ECO:0000313" key="3">
    <source>
        <dbReference type="RefSeq" id="XP_022310991.1"/>
    </source>
</evidence>
<dbReference type="RefSeq" id="XP_022310991.1">
    <property type="nucleotide sequence ID" value="XM_022455283.1"/>
</dbReference>